<evidence type="ECO:0000256" key="1">
    <source>
        <dbReference type="SAM" id="Phobius"/>
    </source>
</evidence>
<proteinExistence type="predicted"/>
<dbReference type="SUPFAM" id="SSF141868">
    <property type="entry name" value="EAL domain-like"/>
    <property type="match status" value="1"/>
</dbReference>
<comment type="caution">
    <text evidence="5">The sequence shown here is derived from an EMBL/GenBank/DDBJ whole genome shotgun (WGS) entry which is preliminary data.</text>
</comment>
<feature type="transmembrane region" description="Helical" evidence="1">
    <location>
        <begin position="281"/>
        <end position="299"/>
    </location>
</feature>
<keyword evidence="6" id="KW-1185">Reference proteome</keyword>
<dbReference type="Gene3D" id="6.10.340.10">
    <property type="match status" value="1"/>
</dbReference>
<dbReference type="PANTHER" id="PTHR33121:SF79">
    <property type="entry name" value="CYCLIC DI-GMP PHOSPHODIESTERASE PDED-RELATED"/>
    <property type="match status" value="1"/>
</dbReference>
<evidence type="ECO:0000259" key="3">
    <source>
        <dbReference type="PROSITE" id="PS50885"/>
    </source>
</evidence>
<evidence type="ECO:0000313" key="5">
    <source>
        <dbReference type="EMBL" id="GAA6144013.1"/>
    </source>
</evidence>
<dbReference type="InterPro" id="IPR029787">
    <property type="entry name" value="Nucleotide_cyclase"/>
</dbReference>
<dbReference type="EMBL" id="BAABWH010000001">
    <property type="protein sequence ID" value="GAA6144013.1"/>
    <property type="molecule type" value="Genomic_DNA"/>
</dbReference>
<dbReference type="InterPro" id="IPR000160">
    <property type="entry name" value="GGDEF_dom"/>
</dbReference>
<dbReference type="NCBIfam" id="TIGR00254">
    <property type="entry name" value="GGDEF"/>
    <property type="match status" value="1"/>
</dbReference>
<feature type="domain" description="GGDEF" evidence="4">
    <location>
        <begin position="386"/>
        <end position="530"/>
    </location>
</feature>
<dbReference type="Gene3D" id="3.20.20.450">
    <property type="entry name" value="EAL domain"/>
    <property type="match status" value="1"/>
</dbReference>
<dbReference type="Pfam" id="PF00990">
    <property type="entry name" value="GGDEF"/>
    <property type="match status" value="1"/>
</dbReference>
<protein>
    <submittedName>
        <fullName evidence="5">EAL domain-containing protein</fullName>
    </submittedName>
</protein>
<sequence>MFGSSNVPFSLRAQLLTFTAALVMVSSCTVLLLVLFSSGSAIRETVNQQMRDGVENFISAIYARREQLVSNASLLVSDFGFKQAVASNDADTIQSMLENHGSRVKADVMVIVDLKGRVVTSTSPQLIRGQAFGYESATQQVRKGEVFADFLVIGDAIFHMVLVPVRTPRLSAMAGIGIRVRPAGIREWISEPNIHLTFANGLPGEEAQWVVETSLPDLSSVVEAIRSPDNLVSLIRLPFQRVQTYSSREIDLSSESSSVKVFMSEDLSPYFTSYEVIRNQILLIAILVLIVAVIGSFIISQRLTKPLVILAAKAREIARGVYSDMSEIPATSSDIATLTRAFRRMKVDLAEREERILFQASHDSLTGLLNRDSMMEAVREVVDSDRQFMLLGLNLVGFKTINDTLGIEIGDECLVTVAKRLQKVAMDGIASRHSADEFSLLLPITGEQETTAQKILMCQRVLNEVSAPMQIDDISLTVDYRAGFIVYPDQAESAEQLLRRGKVALEHAITTSTPLYYFREGQDKVHLKKVKILRYLKETLQNDDDQLQMYYQPKYNVRTGQVEKAEALIRWFHPEEGFIPPDMFIELAEQTGLIGLVTSWVIGRVLDDQAEMKRLGISLQLSINMSAQDLSNDNLRVLIDQKLIENNLNAADICLEVTERDMMTDVEKSLDLLNYYRSRGFRLSIDDYGVGYSALSKLAMMPVHELKIDKCFILRLASRADDQIIVRSTVSMAHELGLSVIAEGVEDKESLDFLGELGCDYIQGYFIAKPMSRDALGQWLSEFSADRLLEGK</sequence>
<dbReference type="SMART" id="SM00052">
    <property type="entry name" value="EAL"/>
    <property type="match status" value="1"/>
</dbReference>
<dbReference type="Gene3D" id="3.30.70.270">
    <property type="match status" value="1"/>
</dbReference>
<feature type="transmembrane region" description="Helical" evidence="1">
    <location>
        <begin position="15"/>
        <end position="36"/>
    </location>
</feature>
<feature type="domain" description="HAMP" evidence="3">
    <location>
        <begin position="301"/>
        <end position="354"/>
    </location>
</feature>
<dbReference type="InterPro" id="IPR001633">
    <property type="entry name" value="EAL_dom"/>
</dbReference>
<evidence type="ECO:0000259" key="2">
    <source>
        <dbReference type="PROSITE" id="PS50883"/>
    </source>
</evidence>
<dbReference type="CDD" id="cd06225">
    <property type="entry name" value="HAMP"/>
    <property type="match status" value="1"/>
</dbReference>
<dbReference type="CDD" id="cd01948">
    <property type="entry name" value="EAL"/>
    <property type="match status" value="1"/>
</dbReference>
<dbReference type="InterPro" id="IPR050706">
    <property type="entry name" value="Cyclic-di-GMP_PDE-like"/>
</dbReference>
<keyword evidence="1" id="KW-0472">Membrane</keyword>
<dbReference type="InterPro" id="IPR043128">
    <property type="entry name" value="Rev_trsase/Diguanyl_cyclase"/>
</dbReference>
<gene>
    <name evidence="5" type="ORF">NBRC116585_01300</name>
</gene>
<evidence type="ECO:0000259" key="4">
    <source>
        <dbReference type="PROSITE" id="PS50887"/>
    </source>
</evidence>
<dbReference type="PROSITE" id="PS50885">
    <property type="entry name" value="HAMP"/>
    <property type="match status" value="1"/>
</dbReference>
<keyword evidence="1" id="KW-0812">Transmembrane</keyword>
<dbReference type="InterPro" id="IPR003660">
    <property type="entry name" value="HAMP_dom"/>
</dbReference>
<dbReference type="SUPFAM" id="SSF55073">
    <property type="entry name" value="Nucleotide cyclase"/>
    <property type="match status" value="1"/>
</dbReference>
<dbReference type="PANTHER" id="PTHR33121">
    <property type="entry name" value="CYCLIC DI-GMP PHOSPHODIESTERASE PDEF"/>
    <property type="match status" value="1"/>
</dbReference>
<dbReference type="InterPro" id="IPR035919">
    <property type="entry name" value="EAL_sf"/>
</dbReference>
<feature type="domain" description="EAL" evidence="2">
    <location>
        <begin position="529"/>
        <end position="784"/>
    </location>
</feature>
<dbReference type="Proteomes" id="UP001481413">
    <property type="component" value="Unassembled WGS sequence"/>
</dbReference>
<dbReference type="SUPFAM" id="SSF103190">
    <property type="entry name" value="Sensory domain-like"/>
    <property type="match status" value="1"/>
</dbReference>
<dbReference type="Pfam" id="PF00563">
    <property type="entry name" value="EAL"/>
    <property type="match status" value="1"/>
</dbReference>
<dbReference type="Gene3D" id="3.30.450.20">
    <property type="entry name" value="PAS domain"/>
    <property type="match status" value="1"/>
</dbReference>
<dbReference type="RefSeq" id="WP_353292962.1">
    <property type="nucleotide sequence ID" value="NZ_BAABWH010000001.1"/>
</dbReference>
<keyword evidence="1" id="KW-1133">Transmembrane helix</keyword>
<dbReference type="SMART" id="SM00267">
    <property type="entry name" value="GGDEF"/>
    <property type="match status" value="1"/>
</dbReference>
<dbReference type="InterPro" id="IPR029151">
    <property type="entry name" value="Sensor-like_sf"/>
</dbReference>
<accession>A0ABP9ZV58</accession>
<dbReference type="PROSITE" id="PS50887">
    <property type="entry name" value="GGDEF"/>
    <property type="match status" value="1"/>
</dbReference>
<dbReference type="CDD" id="cd01949">
    <property type="entry name" value="GGDEF"/>
    <property type="match status" value="1"/>
</dbReference>
<evidence type="ECO:0000313" key="6">
    <source>
        <dbReference type="Proteomes" id="UP001481413"/>
    </source>
</evidence>
<name>A0ABP9ZV58_9GAMM</name>
<dbReference type="PROSITE" id="PS50883">
    <property type="entry name" value="EAL"/>
    <property type="match status" value="1"/>
</dbReference>
<reference evidence="5 6" key="1">
    <citation type="submission" date="2024-04" db="EMBL/GenBank/DDBJ databases">
        <title>Draft genome sequence of Thalassolituus maritimus NBRC 116585.</title>
        <authorList>
            <person name="Miyakawa T."/>
            <person name="Kusuya Y."/>
            <person name="Miura T."/>
        </authorList>
    </citation>
    <scope>NUCLEOTIDE SEQUENCE [LARGE SCALE GENOMIC DNA]</scope>
    <source>
        <strain evidence="5 6">5NW40-0001</strain>
    </source>
</reference>
<organism evidence="5 6">
    <name type="scientific">Thalassolituus maritimus</name>
    <dbReference type="NCBI Taxonomy" id="484498"/>
    <lineage>
        <taxon>Bacteria</taxon>
        <taxon>Pseudomonadati</taxon>
        <taxon>Pseudomonadota</taxon>
        <taxon>Gammaproteobacteria</taxon>
        <taxon>Oceanospirillales</taxon>
        <taxon>Oceanospirillaceae</taxon>
        <taxon>Thalassolituus</taxon>
    </lineage>
</organism>